<protein>
    <submittedName>
        <fullName evidence="4">SDR family oxidoreductase</fullName>
    </submittedName>
</protein>
<dbReference type="SMART" id="SM00822">
    <property type="entry name" value="PKS_KR"/>
    <property type="match status" value="1"/>
</dbReference>
<dbReference type="EMBL" id="QOUX01000001">
    <property type="protein sequence ID" value="RXJ04355.1"/>
    <property type="molecule type" value="Genomic_DNA"/>
</dbReference>
<evidence type="ECO:0000256" key="2">
    <source>
        <dbReference type="ARBA" id="ARBA00023002"/>
    </source>
</evidence>
<dbReference type="SUPFAM" id="SSF51735">
    <property type="entry name" value="NAD(P)-binding Rossmann-fold domains"/>
    <property type="match status" value="1"/>
</dbReference>
<dbReference type="InterPro" id="IPR057326">
    <property type="entry name" value="KR_dom"/>
</dbReference>
<dbReference type="PANTHER" id="PTHR43669:SF14">
    <property type="entry name" value="OXIDOREDUCTASE"/>
    <property type="match status" value="1"/>
</dbReference>
<dbReference type="AlphaFoldDB" id="A0A4V1LGY5"/>
<comment type="similarity">
    <text evidence="1">Belongs to the short-chain dehydrogenases/reductases (SDR) family.</text>
</comment>
<dbReference type="InterPro" id="IPR002347">
    <property type="entry name" value="SDR_fam"/>
</dbReference>
<keyword evidence="5" id="KW-1185">Reference proteome</keyword>
<reference evidence="4 5" key="1">
    <citation type="journal article" date="2019" name="Int. J. Syst. Evol. Microbiol.">
        <title>Anaerobacillus alkaliphilus sp. nov., a novel alkaliphilic and moderately halophilic bacterium.</title>
        <authorList>
            <person name="Borsodi A.K."/>
            <person name="Aszalos J.M."/>
            <person name="Bihari P."/>
            <person name="Nagy I."/>
            <person name="Schumann P."/>
            <person name="Sproer C."/>
            <person name="Kovacs A.L."/>
            <person name="Boka K."/>
            <person name="Dobosy P."/>
            <person name="Ovari M."/>
            <person name="Szili-Kovacs T."/>
            <person name="Toth E."/>
        </authorList>
    </citation>
    <scope>NUCLEOTIDE SEQUENCE [LARGE SCALE GENOMIC DNA]</scope>
    <source>
        <strain evidence="4 5">B16-10</strain>
    </source>
</reference>
<feature type="domain" description="Ketoreductase" evidence="3">
    <location>
        <begin position="10"/>
        <end position="189"/>
    </location>
</feature>
<dbReference type="PANTHER" id="PTHR43669">
    <property type="entry name" value="5-KETO-D-GLUCONATE 5-REDUCTASE"/>
    <property type="match status" value="1"/>
</dbReference>
<dbReference type="InterPro" id="IPR020904">
    <property type="entry name" value="Sc_DH/Rdtase_CS"/>
</dbReference>
<accession>A0A4V1LGY5</accession>
<name>A0A4V1LGY5_9BACI</name>
<organism evidence="4 5">
    <name type="scientific">Anaerobacillus alkaliphilus</name>
    <dbReference type="NCBI Taxonomy" id="1548597"/>
    <lineage>
        <taxon>Bacteria</taxon>
        <taxon>Bacillati</taxon>
        <taxon>Bacillota</taxon>
        <taxon>Bacilli</taxon>
        <taxon>Bacillales</taxon>
        <taxon>Bacillaceae</taxon>
        <taxon>Anaerobacillus</taxon>
    </lineage>
</organism>
<dbReference type="NCBIfam" id="NF005559">
    <property type="entry name" value="PRK07231.1"/>
    <property type="match status" value="1"/>
</dbReference>
<proteinExistence type="inferred from homology"/>
<evidence type="ECO:0000256" key="1">
    <source>
        <dbReference type="ARBA" id="ARBA00006484"/>
    </source>
</evidence>
<dbReference type="PROSITE" id="PS00061">
    <property type="entry name" value="ADH_SHORT"/>
    <property type="match status" value="1"/>
</dbReference>
<sequence length="254" mass="27821">MNNLFSVQNKVVFITGSTRGIGLSLAKGFADAGAVVVINGRNQSEVETIVKLIKSTGGKAYGVAFDVTERDSAAKNIQNIEQEVGPISVLINNAGIHRRGPLEELSIDDWKTVIEVNLSSAFYVSQIVFSYMKDRKKGKIINITSLNAEKARPNIGNYSAAKGGLKMLTKSMATEWGKYNIQTNAIGPGYFKTDLTEHLVNDPEFDRWVKSEVPLQRWGMPEELIGTAIYLASDASNYINGHTIYVDGGWQASL</sequence>
<comment type="caution">
    <text evidence="4">The sequence shown here is derived from an EMBL/GenBank/DDBJ whole genome shotgun (WGS) entry which is preliminary data.</text>
</comment>
<evidence type="ECO:0000313" key="5">
    <source>
        <dbReference type="Proteomes" id="UP000290649"/>
    </source>
</evidence>
<evidence type="ECO:0000259" key="3">
    <source>
        <dbReference type="SMART" id="SM00822"/>
    </source>
</evidence>
<keyword evidence="2" id="KW-0560">Oxidoreductase</keyword>
<evidence type="ECO:0000313" key="4">
    <source>
        <dbReference type="EMBL" id="RXJ04355.1"/>
    </source>
</evidence>
<dbReference type="InterPro" id="IPR036291">
    <property type="entry name" value="NAD(P)-bd_dom_sf"/>
</dbReference>
<dbReference type="Pfam" id="PF13561">
    <property type="entry name" value="adh_short_C2"/>
    <property type="match status" value="1"/>
</dbReference>
<dbReference type="Gene3D" id="3.40.50.720">
    <property type="entry name" value="NAD(P)-binding Rossmann-like Domain"/>
    <property type="match status" value="1"/>
</dbReference>
<dbReference type="Proteomes" id="UP000290649">
    <property type="component" value="Unassembled WGS sequence"/>
</dbReference>
<dbReference type="OrthoDB" id="9803333at2"/>
<gene>
    <name evidence="4" type="ORF">DS745_02930</name>
</gene>
<dbReference type="GO" id="GO:0008206">
    <property type="term" value="P:bile acid metabolic process"/>
    <property type="evidence" value="ECO:0007669"/>
    <property type="project" value="UniProtKB-ARBA"/>
</dbReference>
<dbReference type="FunFam" id="3.40.50.720:FF:000084">
    <property type="entry name" value="Short-chain dehydrogenase reductase"/>
    <property type="match status" value="1"/>
</dbReference>
<dbReference type="PRINTS" id="PR00081">
    <property type="entry name" value="GDHRDH"/>
</dbReference>
<dbReference type="PRINTS" id="PR00080">
    <property type="entry name" value="SDRFAMILY"/>
</dbReference>
<dbReference type="GO" id="GO:0016491">
    <property type="term" value="F:oxidoreductase activity"/>
    <property type="evidence" value="ECO:0007669"/>
    <property type="project" value="UniProtKB-KW"/>
</dbReference>